<dbReference type="EMBL" id="OZ019911">
    <property type="protein sequence ID" value="CAK9212320.1"/>
    <property type="molecule type" value="Genomic_DNA"/>
</dbReference>
<feature type="transmembrane region" description="Helical" evidence="1">
    <location>
        <begin position="26"/>
        <end position="48"/>
    </location>
</feature>
<dbReference type="InterPro" id="IPR055301">
    <property type="entry name" value="Lea14-like_2"/>
</dbReference>
<keyword evidence="1" id="KW-0472">Membrane</keyword>
<sequence length="219" mass="23485">MQESKNTMKEFDRMTEDENKEGTQCLWATIAVVVLVATVATILGFTVFKAKDPTLQVNAISLEGFHLASSAFPASGGGGSPSFNLSLSMRIAITVHNPNKESFKYDSNSSATLFYDGDEVGQTLIPPGTLIAESTVFFSLILDVEAAADLSAVLGDNEFPPNYINTGLLPMKATTQLSGSATIFRVFKHYGVSSTDCNITIFIANATIESFSCNQNAKD</sequence>
<reference evidence="3" key="1">
    <citation type="submission" date="2024-02" db="EMBL/GenBank/DDBJ databases">
        <authorList>
            <consortium name="ELIXIR-Norway"/>
            <consortium name="Elixir Norway"/>
        </authorList>
    </citation>
    <scope>NUCLEOTIDE SEQUENCE</scope>
</reference>
<dbReference type="InterPro" id="IPR004864">
    <property type="entry name" value="LEA_2"/>
</dbReference>
<keyword evidence="1" id="KW-1133">Transmembrane helix</keyword>
<dbReference type="PANTHER" id="PTHR31852">
    <property type="entry name" value="LATE EMBRYOGENESIS ABUNDANT (LEA) HYDROXYPROLINE-RICH GLYCOPROTEIN FAMILY"/>
    <property type="match status" value="1"/>
</dbReference>
<keyword evidence="1" id="KW-0812">Transmembrane</keyword>
<keyword evidence="4" id="KW-1185">Reference proteome</keyword>
<dbReference type="Pfam" id="PF03168">
    <property type="entry name" value="LEA_2"/>
    <property type="match status" value="1"/>
</dbReference>
<proteinExistence type="predicted"/>
<dbReference type="Proteomes" id="UP001497512">
    <property type="component" value="Chromosome 19"/>
</dbReference>
<feature type="domain" description="Late embryogenesis abundant protein LEA-2 subgroup" evidence="2">
    <location>
        <begin position="93"/>
        <end position="187"/>
    </location>
</feature>
<protein>
    <recommendedName>
        <fullName evidence="2">Late embryogenesis abundant protein LEA-2 subgroup domain-containing protein</fullName>
    </recommendedName>
</protein>
<accession>A0ABP0U7S6</accession>
<evidence type="ECO:0000259" key="2">
    <source>
        <dbReference type="Pfam" id="PF03168"/>
    </source>
</evidence>
<name>A0ABP0U7S6_9BRYO</name>
<evidence type="ECO:0000313" key="4">
    <source>
        <dbReference type="Proteomes" id="UP001497512"/>
    </source>
</evidence>
<organism evidence="3 4">
    <name type="scientific">Sphagnum troendelagicum</name>
    <dbReference type="NCBI Taxonomy" id="128251"/>
    <lineage>
        <taxon>Eukaryota</taxon>
        <taxon>Viridiplantae</taxon>
        <taxon>Streptophyta</taxon>
        <taxon>Embryophyta</taxon>
        <taxon>Bryophyta</taxon>
        <taxon>Sphagnophytina</taxon>
        <taxon>Sphagnopsida</taxon>
        <taxon>Sphagnales</taxon>
        <taxon>Sphagnaceae</taxon>
        <taxon>Sphagnum</taxon>
    </lineage>
</organism>
<evidence type="ECO:0000313" key="3">
    <source>
        <dbReference type="EMBL" id="CAK9212320.1"/>
    </source>
</evidence>
<evidence type="ECO:0000256" key="1">
    <source>
        <dbReference type="SAM" id="Phobius"/>
    </source>
</evidence>
<gene>
    <name evidence="3" type="ORF">CSSPTR1EN2_LOCUS11177</name>
</gene>